<protein>
    <submittedName>
        <fullName evidence="1">Uncharacterized protein</fullName>
    </submittedName>
</protein>
<dbReference type="EMBL" id="MK500335">
    <property type="protein sequence ID" value="QBK86690.1"/>
    <property type="molecule type" value="Genomic_DNA"/>
</dbReference>
<evidence type="ECO:0000313" key="1">
    <source>
        <dbReference type="EMBL" id="QBK86690.1"/>
    </source>
</evidence>
<gene>
    <name evidence="1" type="ORF">LCMAC103_00190</name>
</gene>
<name>A0A481YUJ2_9VIRU</name>
<sequence length="138" mass="15783">MSHGELVAVAKTRYPKGSNCSRVVHPEWLEKQLERTSQADLARETKEAHRLIAATQRARAIHTAAPDNARKVKAYFRSWRELFNYVLLGQGAGLLRDEVFRDFLHGNLIDFTRNGMLDYIAPPPDRAKYFQVIAAFEV</sequence>
<accession>A0A481YUJ2</accession>
<reference evidence="1" key="1">
    <citation type="journal article" date="2019" name="MBio">
        <title>Virus Genomes from Deep Sea Sediments Expand the Ocean Megavirome and Support Independent Origins of Viral Gigantism.</title>
        <authorList>
            <person name="Backstrom D."/>
            <person name="Yutin N."/>
            <person name="Jorgensen S.L."/>
            <person name="Dharamshi J."/>
            <person name="Homa F."/>
            <person name="Zaremba-Niedwiedzka K."/>
            <person name="Spang A."/>
            <person name="Wolf Y.I."/>
            <person name="Koonin E.V."/>
            <person name="Ettema T.J."/>
        </authorList>
    </citation>
    <scope>NUCLEOTIDE SEQUENCE</scope>
</reference>
<organism evidence="1">
    <name type="scientific">Marseillevirus LCMAC103</name>
    <dbReference type="NCBI Taxonomy" id="2506604"/>
    <lineage>
        <taxon>Viruses</taxon>
        <taxon>Varidnaviria</taxon>
        <taxon>Bamfordvirae</taxon>
        <taxon>Nucleocytoviricota</taxon>
        <taxon>Megaviricetes</taxon>
        <taxon>Pimascovirales</taxon>
        <taxon>Pimascovirales incertae sedis</taxon>
        <taxon>Marseilleviridae</taxon>
    </lineage>
</organism>
<proteinExistence type="predicted"/>